<dbReference type="OrthoDB" id="427518at2759"/>
<dbReference type="PANTHER" id="PTHR23155">
    <property type="entry name" value="DISEASE RESISTANCE PROTEIN RP"/>
    <property type="match status" value="1"/>
</dbReference>
<dbReference type="InterPro" id="IPR044974">
    <property type="entry name" value="Disease_R_plants"/>
</dbReference>
<dbReference type="GO" id="GO:0005737">
    <property type="term" value="C:cytoplasm"/>
    <property type="evidence" value="ECO:0007669"/>
    <property type="project" value="UniProtKB-SubCell"/>
</dbReference>
<gene>
    <name evidence="9" type="ORF">CDL12_02580</name>
</gene>
<dbReference type="SUPFAM" id="SSF52540">
    <property type="entry name" value="P-loop containing nucleoside triphosphate hydrolases"/>
    <property type="match status" value="1"/>
</dbReference>
<dbReference type="Pfam" id="PF00931">
    <property type="entry name" value="NB-ARC"/>
    <property type="match status" value="1"/>
</dbReference>
<evidence type="ECO:0000256" key="1">
    <source>
        <dbReference type="ARBA" id="ARBA00002074"/>
    </source>
</evidence>
<evidence type="ECO:0000259" key="8">
    <source>
        <dbReference type="Pfam" id="PF23598"/>
    </source>
</evidence>
<proteinExistence type="inferred from homology"/>
<dbReference type="Gene3D" id="3.40.50.300">
    <property type="entry name" value="P-loop containing nucleotide triphosphate hydrolases"/>
    <property type="match status" value="1"/>
</dbReference>
<evidence type="ECO:0000256" key="6">
    <source>
        <dbReference type="ARBA" id="ARBA00022821"/>
    </source>
</evidence>
<feature type="domain" description="NB-ARC" evidence="7">
    <location>
        <begin position="167"/>
        <end position="332"/>
    </location>
</feature>
<dbReference type="SUPFAM" id="SSF52058">
    <property type="entry name" value="L domain-like"/>
    <property type="match status" value="1"/>
</dbReference>
<dbReference type="InterPro" id="IPR036388">
    <property type="entry name" value="WH-like_DNA-bd_sf"/>
</dbReference>
<evidence type="ECO:0000313" key="9">
    <source>
        <dbReference type="EMBL" id="PIN24687.1"/>
    </source>
</evidence>
<dbReference type="GO" id="GO:0009626">
    <property type="term" value="P:plant-type hypersensitive response"/>
    <property type="evidence" value="ECO:0007669"/>
    <property type="project" value="UniProtKB-KW"/>
</dbReference>
<evidence type="ECO:0000256" key="4">
    <source>
        <dbReference type="ARBA" id="ARBA00022667"/>
    </source>
</evidence>
<evidence type="ECO:0000313" key="10">
    <source>
        <dbReference type="Proteomes" id="UP000231279"/>
    </source>
</evidence>
<dbReference type="Gene3D" id="1.20.5.4130">
    <property type="match status" value="1"/>
</dbReference>
<keyword evidence="4" id="KW-0381">Hypersensitive response</keyword>
<dbReference type="PANTHER" id="PTHR23155:SF1152">
    <property type="entry name" value="AAA+ ATPASE DOMAIN-CONTAINING PROTEIN"/>
    <property type="match status" value="1"/>
</dbReference>
<organism evidence="9 10">
    <name type="scientific">Handroanthus impetiginosus</name>
    <dbReference type="NCBI Taxonomy" id="429701"/>
    <lineage>
        <taxon>Eukaryota</taxon>
        <taxon>Viridiplantae</taxon>
        <taxon>Streptophyta</taxon>
        <taxon>Embryophyta</taxon>
        <taxon>Tracheophyta</taxon>
        <taxon>Spermatophyta</taxon>
        <taxon>Magnoliopsida</taxon>
        <taxon>eudicotyledons</taxon>
        <taxon>Gunneridae</taxon>
        <taxon>Pentapetalae</taxon>
        <taxon>asterids</taxon>
        <taxon>lamiids</taxon>
        <taxon>Lamiales</taxon>
        <taxon>Bignoniaceae</taxon>
        <taxon>Crescentiina</taxon>
        <taxon>Tabebuia alliance</taxon>
        <taxon>Handroanthus</taxon>
    </lineage>
</organism>
<dbReference type="Gene3D" id="3.80.10.10">
    <property type="entry name" value="Ribonuclease Inhibitor"/>
    <property type="match status" value="1"/>
</dbReference>
<dbReference type="AlphaFoldDB" id="A0A2G9I4J5"/>
<evidence type="ECO:0000256" key="5">
    <source>
        <dbReference type="ARBA" id="ARBA00022737"/>
    </source>
</evidence>
<dbReference type="InterPro" id="IPR042197">
    <property type="entry name" value="Apaf_helical"/>
</dbReference>
<dbReference type="Gene3D" id="1.10.8.430">
    <property type="entry name" value="Helical domain of apoptotic protease-activating factors"/>
    <property type="match status" value="1"/>
</dbReference>
<dbReference type="GO" id="GO:0043531">
    <property type="term" value="F:ADP binding"/>
    <property type="evidence" value="ECO:0007669"/>
    <property type="project" value="InterPro"/>
</dbReference>
<dbReference type="EMBL" id="NKXS01000372">
    <property type="protein sequence ID" value="PIN24687.1"/>
    <property type="molecule type" value="Genomic_DNA"/>
</dbReference>
<comment type="caution">
    <text evidence="9">The sequence shown here is derived from an EMBL/GenBank/DDBJ whole genome shotgun (WGS) entry which is preliminary data.</text>
</comment>
<keyword evidence="3" id="KW-0433">Leucine-rich repeat</keyword>
<dbReference type="InterPro" id="IPR055414">
    <property type="entry name" value="LRR_R13L4/SHOC2-like"/>
</dbReference>
<dbReference type="Gene3D" id="1.10.10.10">
    <property type="entry name" value="Winged helix-like DNA-binding domain superfamily/Winged helix DNA-binding domain"/>
    <property type="match status" value="1"/>
</dbReference>
<feature type="domain" description="Disease resistance R13L4/SHOC-2-like LRR" evidence="8">
    <location>
        <begin position="565"/>
        <end position="804"/>
    </location>
</feature>
<dbReference type="Proteomes" id="UP000231279">
    <property type="component" value="Unassembled WGS sequence"/>
</dbReference>
<evidence type="ECO:0000256" key="2">
    <source>
        <dbReference type="ARBA" id="ARBA00008894"/>
    </source>
</evidence>
<comment type="similarity">
    <text evidence="2">Belongs to the disease resistance NB-LRR family.</text>
</comment>
<dbReference type="STRING" id="429701.A0A2G9I4J5"/>
<keyword evidence="6" id="KW-0611">Plant defense</keyword>
<dbReference type="InterPro" id="IPR027417">
    <property type="entry name" value="P-loop_NTPase"/>
</dbReference>
<evidence type="ECO:0000256" key="3">
    <source>
        <dbReference type="ARBA" id="ARBA00022614"/>
    </source>
</evidence>
<keyword evidence="5" id="KW-0677">Repeat</keyword>
<reference evidence="10" key="1">
    <citation type="journal article" date="2018" name="Gigascience">
        <title>Genome assembly of the Pink Ipe (Handroanthus impetiginosus, Bignoniaceae), a highly valued, ecologically keystone Neotropical timber forest tree.</title>
        <authorList>
            <person name="Silva-Junior O.B."/>
            <person name="Grattapaglia D."/>
            <person name="Novaes E."/>
            <person name="Collevatti R.G."/>
        </authorList>
    </citation>
    <scope>NUCLEOTIDE SEQUENCE [LARGE SCALE GENOMIC DNA]</scope>
    <source>
        <strain evidence="10">cv. UFG-1</strain>
    </source>
</reference>
<dbReference type="PRINTS" id="PR00364">
    <property type="entry name" value="DISEASERSIST"/>
</dbReference>
<keyword evidence="10" id="KW-1185">Reference proteome</keyword>
<dbReference type="InterPro" id="IPR032675">
    <property type="entry name" value="LRR_dom_sf"/>
</dbReference>
<sequence length="843" mass="96780">MAYYAAVISLKHTIGRLLTSSHISILPSSQGIIEFAYLSACSLEEVLEILDSSKNRVMVDFLREQIRDAAYKLEDAIDFHVSDQFLSRSEKSGDEGSNLLIFSVDSDEVLKQEINYFTDMVMKMEDECNNPDLKLRKSLPEEDDTDSLRNDFDGIESEMVGLSDVFSRIKDSLLRNFIGCRFGSIFGMAGIGKTTLAKKIYQDPEICNYFDCRMWVKVGPECGLRDIMLCILARLDHDIHSIQMKEVEELGNDLYTSLTSRRYLIVMDDVWHENIYKLEGYLPNENQSQVLLTTRLQNIGHGGGLKYAHKMRFMNKEERWSLLSKKVFSEEKCPNQLEKAGKKIAKNCDGLPLLIVTVAHFLSKAEKTIEYWNKVAEKKDKSIFIDANDKISNILLRSYRYLPQELRACFLYMGAFPAKCEIYASKLNNLWTAEDLFDSDDISSKLLAKEHIRQLASHNVVLARKRPLGGVKTCSLHSSFWHACVRQSWKEKFLHVISNFADSSKEGVRIQRRLCISSNALFGMKEVYNSVQSISSARSLICSGPYHQYPVLDILSIRFYKFPIKLVKLIHLRYLALTYGGKVPASISKLWNLEYLIIHRHLNIKYPGDWSYMPVEIWKLQKLRHLQVMGSCLPYICDALLPNLLKLLDMSHHSCTEEIFKRIPNLQKLGIQIELAPDVAEPLSCFDHLSHLKKLESLKCVISNPNPAKPQVIIQPVSTKTFPASLVKLSLSGFGYPWEYMRVIAKLPNLEVLKLRMYAFRGPECVIEKFDFLNLRYLLLEDNDLVHLKASKYSFPSLWKLIIRHCYKLKEIPSQMLDSLELVDSPLVSSYGHEVCCSNEEQT</sequence>
<protein>
    <submittedName>
        <fullName evidence="9">Apoptotic ATPase</fullName>
    </submittedName>
</protein>
<comment type="function">
    <text evidence="1">Confers resistance to late blight (Phytophthora infestans) races carrying the avirulence gene Avr1. Resistance proteins guard the plant against pathogens that contain an appropriate avirulence protein via an indirect interaction with this avirulence protein. That triggers a defense system including the hypersensitive response, which restricts the pathogen growth.</text>
</comment>
<dbReference type="Pfam" id="PF23598">
    <property type="entry name" value="LRR_14"/>
    <property type="match status" value="1"/>
</dbReference>
<accession>A0A2G9I4J5</accession>
<evidence type="ECO:0000259" key="7">
    <source>
        <dbReference type="Pfam" id="PF00931"/>
    </source>
</evidence>
<name>A0A2G9I4J5_9LAMI</name>
<dbReference type="InterPro" id="IPR002182">
    <property type="entry name" value="NB-ARC"/>
</dbReference>